<dbReference type="Pfam" id="PF00126">
    <property type="entry name" value="HTH_1"/>
    <property type="match status" value="1"/>
</dbReference>
<dbReference type="CDD" id="cd05466">
    <property type="entry name" value="PBP2_LTTR_substrate"/>
    <property type="match status" value="1"/>
</dbReference>
<keyword evidence="3" id="KW-0238">DNA-binding</keyword>
<keyword evidence="2" id="KW-0805">Transcription regulation</keyword>
<dbReference type="PANTHER" id="PTHR30126:SF39">
    <property type="entry name" value="HTH-TYPE TRANSCRIPTIONAL REGULATOR CYSL"/>
    <property type="match status" value="1"/>
</dbReference>
<proteinExistence type="inferred from homology"/>
<keyword evidence="7" id="KW-1185">Reference proteome</keyword>
<dbReference type="InterPro" id="IPR005119">
    <property type="entry name" value="LysR_subst-bd"/>
</dbReference>
<dbReference type="EMBL" id="BMIB01000002">
    <property type="protein sequence ID" value="GGH63350.1"/>
    <property type="molecule type" value="Genomic_DNA"/>
</dbReference>
<feature type="domain" description="HTH lysR-type" evidence="5">
    <location>
        <begin position="2"/>
        <end position="59"/>
    </location>
</feature>
<protein>
    <submittedName>
        <fullName evidence="6">LysR family transcriptional regulator</fullName>
    </submittedName>
</protein>
<reference evidence="6" key="1">
    <citation type="journal article" date="2014" name="Int. J. Syst. Evol. Microbiol.">
        <title>Complete genome sequence of Corynebacterium casei LMG S-19264T (=DSM 44701T), isolated from a smear-ripened cheese.</title>
        <authorList>
            <consortium name="US DOE Joint Genome Institute (JGI-PGF)"/>
            <person name="Walter F."/>
            <person name="Albersmeier A."/>
            <person name="Kalinowski J."/>
            <person name="Ruckert C."/>
        </authorList>
    </citation>
    <scope>NUCLEOTIDE SEQUENCE</scope>
    <source>
        <strain evidence="6">CGMCC 1.15290</strain>
    </source>
</reference>
<organism evidence="6 7">
    <name type="scientific">Filimonas zeae</name>
    <dbReference type="NCBI Taxonomy" id="1737353"/>
    <lineage>
        <taxon>Bacteria</taxon>
        <taxon>Pseudomonadati</taxon>
        <taxon>Bacteroidota</taxon>
        <taxon>Chitinophagia</taxon>
        <taxon>Chitinophagales</taxon>
        <taxon>Chitinophagaceae</taxon>
        <taxon>Filimonas</taxon>
    </lineage>
</organism>
<dbReference type="AlphaFoldDB" id="A0A917IUI4"/>
<name>A0A917IUI4_9BACT</name>
<comment type="caution">
    <text evidence="6">The sequence shown here is derived from an EMBL/GenBank/DDBJ whole genome shotgun (WGS) entry which is preliminary data.</text>
</comment>
<dbReference type="Gene3D" id="3.40.190.290">
    <property type="match status" value="1"/>
</dbReference>
<dbReference type="SUPFAM" id="SSF46785">
    <property type="entry name" value="Winged helix' DNA-binding domain"/>
    <property type="match status" value="1"/>
</dbReference>
<dbReference type="Proteomes" id="UP000627292">
    <property type="component" value="Unassembled WGS sequence"/>
</dbReference>
<dbReference type="PANTHER" id="PTHR30126">
    <property type="entry name" value="HTH-TYPE TRANSCRIPTIONAL REGULATOR"/>
    <property type="match status" value="1"/>
</dbReference>
<gene>
    <name evidence="6" type="ORF">GCM10011379_14140</name>
</gene>
<evidence type="ECO:0000256" key="4">
    <source>
        <dbReference type="ARBA" id="ARBA00023163"/>
    </source>
</evidence>
<dbReference type="PRINTS" id="PR00039">
    <property type="entry name" value="HTHLYSR"/>
</dbReference>
<comment type="similarity">
    <text evidence="1">Belongs to the LysR transcriptional regulatory family.</text>
</comment>
<dbReference type="GO" id="GO:0003700">
    <property type="term" value="F:DNA-binding transcription factor activity"/>
    <property type="evidence" value="ECO:0007669"/>
    <property type="project" value="InterPro"/>
</dbReference>
<dbReference type="InterPro" id="IPR036388">
    <property type="entry name" value="WH-like_DNA-bd_sf"/>
</dbReference>
<evidence type="ECO:0000256" key="1">
    <source>
        <dbReference type="ARBA" id="ARBA00009437"/>
    </source>
</evidence>
<evidence type="ECO:0000313" key="7">
    <source>
        <dbReference type="Proteomes" id="UP000627292"/>
    </source>
</evidence>
<reference evidence="6" key="2">
    <citation type="submission" date="2020-09" db="EMBL/GenBank/DDBJ databases">
        <authorList>
            <person name="Sun Q."/>
            <person name="Zhou Y."/>
        </authorList>
    </citation>
    <scope>NUCLEOTIDE SEQUENCE</scope>
    <source>
        <strain evidence="6">CGMCC 1.15290</strain>
    </source>
</reference>
<dbReference type="GO" id="GO:0000976">
    <property type="term" value="F:transcription cis-regulatory region binding"/>
    <property type="evidence" value="ECO:0007669"/>
    <property type="project" value="TreeGrafter"/>
</dbReference>
<dbReference type="RefSeq" id="WP_188951327.1">
    <property type="nucleotide sequence ID" value="NZ_BMIB01000002.1"/>
</dbReference>
<dbReference type="InterPro" id="IPR036390">
    <property type="entry name" value="WH_DNA-bd_sf"/>
</dbReference>
<evidence type="ECO:0000259" key="5">
    <source>
        <dbReference type="PROSITE" id="PS50931"/>
    </source>
</evidence>
<dbReference type="InterPro" id="IPR000847">
    <property type="entry name" value="LysR_HTH_N"/>
</dbReference>
<dbReference type="SUPFAM" id="SSF53850">
    <property type="entry name" value="Periplasmic binding protein-like II"/>
    <property type="match status" value="1"/>
</dbReference>
<dbReference type="PROSITE" id="PS50931">
    <property type="entry name" value="HTH_LYSR"/>
    <property type="match status" value="1"/>
</dbReference>
<keyword evidence="4" id="KW-0804">Transcription</keyword>
<dbReference type="Gene3D" id="1.10.10.10">
    <property type="entry name" value="Winged helix-like DNA-binding domain superfamily/Winged helix DNA-binding domain"/>
    <property type="match status" value="1"/>
</dbReference>
<dbReference type="Pfam" id="PF03466">
    <property type="entry name" value="LysR_substrate"/>
    <property type="match status" value="1"/>
</dbReference>
<accession>A0A917IUI4</accession>
<evidence type="ECO:0000256" key="2">
    <source>
        <dbReference type="ARBA" id="ARBA00023015"/>
    </source>
</evidence>
<sequence length="298" mass="34386">MLNLEWFRTFKAIYETGNLSTAAQELFISQPGVSLHLKSLETYTGHLLFEREPRKMVPTERANILYNCIIDAMNHLVQAEQLFCRNSKTNKPTIGLGMGFEAFEHTLEEHITELPFNIILKFDDYDQMLNDLDNGSLDLVLTPQKRQQAHIEYTPFARERLLLICGSETDTTALPALIAAGKKTDISQWLRQQVWFTTTDMTHLKNFWTANFEVQPDFRPNYVVPNLSSVLRCLRGGNGFAIMPDFLCKKELGNQTVMLAWEGSPCVENTLHLGKRKKTMYAREIRELEQMLTQNWFS</sequence>
<evidence type="ECO:0000313" key="6">
    <source>
        <dbReference type="EMBL" id="GGH63350.1"/>
    </source>
</evidence>
<evidence type="ECO:0000256" key="3">
    <source>
        <dbReference type="ARBA" id="ARBA00023125"/>
    </source>
</evidence>